<evidence type="ECO:0000313" key="2">
    <source>
        <dbReference type="EMBL" id="AWB90877.1"/>
    </source>
</evidence>
<keyword evidence="3" id="KW-1185">Reference proteome</keyword>
<dbReference type="PANTHER" id="PTHR43156">
    <property type="entry name" value="STAGE II SPORULATION PROTEIN E-RELATED"/>
    <property type="match status" value="1"/>
</dbReference>
<keyword evidence="1" id="KW-0378">Hydrolase</keyword>
<dbReference type="GO" id="GO:0016791">
    <property type="term" value="F:phosphatase activity"/>
    <property type="evidence" value="ECO:0007669"/>
    <property type="project" value="TreeGrafter"/>
</dbReference>
<evidence type="ECO:0000256" key="1">
    <source>
        <dbReference type="ARBA" id="ARBA00022801"/>
    </source>
</evidence>
<dbReference type="InterPro" id="IPR001932">
    <property type="entry name" value="PPM-type_phosphatase-like_dom"/>
</dbReference>
<dbReference type="Proteomes" id="UP000244384">
    <property type="component" value="Chromosome"/>
</dbReference>
<accession>A0A2S0WHS9</accession>
<dbReference type="Gene3D" id="3.30.450.20">
    <property type="entry name" value="PAS domain"/>
    <property type="match status" value="1"/>
</dbReference>
<dbReference type="EMBL" id="CP026952">
    <property type="protein sequence ID" value="AWB90877.1"/>
    <property type="molecule type" value="Genomic_DNA"/>
</dbReference>
<name>A0A2S0WHS9_9ACTN</name>
<proteinExistence type="predicted"/>
<dbReference type="NCBIfam" id="TIGR00229">
    <property type="entry name" value="sensory_box"/>
    <property type="match status" value="1"/>
</dbReference>
<keyword evidence="2" id="KW-0418">Kinase</keyword>
<dbReference type="Pfam" id="PF13426">
    <property type="entry name" value="PAS_9"/>
    <property type="match status" value="1"/>
</dbReference>
<evidence type="ECO:0000313" key="3">
    <source>
        <dbReference type="Proteomes" id="UP000244384"/>
    </source>
</evidence>
<organism evidence="2 3">
    <name type="scientific">Aeromicrobium chenweiae</name>
    <dbReference type="NCBI Taxonomy" id="2079793"/>
    <lineage>
        <taxon>Bacteria</taxon>
        <taxon>Bacillati</taxon>
        <taxon>Actinomycetota</taxon>
        <taxon>Actinomycetes</taxon>
        <taxon>Propionibacteriales</taxon>
        <taxon>Nocardioidaceae</taxon>
        <taxon>Aeromicrobium</taxon>
    </lineage>
</organism>
<protein>
    <submittedName>
        <fullName evidence="2">Histidine kinase</fullName>
    </submittedName>
</protein>
<dbReference type="SMART" id="SM00091">
    <property type="entry name" value="PAS"/>
    <property type="match status" value="1"/>
</dbReference>
<accession>A0A5F2EZ05</accession>
<dbReference type="CDD" id="cd00130">
    <property type="entry name" value="PAS"/>
    <property type="match status" value="1"/>
</dbReference>
<dbReference type="AlphaFoldDB" id="A0A2S0WHS9"/>
<keyword evidence="2" id="KW-0808">Transferase</keyword>
<dbReference type="KEGG" id="aez:C3E78_00760"/>
<dbReference type="SUPFAM" id="SSF55785">
    <property type="entry name" value="PYP-like sensor domain (PAS domain)"/>
    <property type="match status" value="1"/>
</dbReference>
<dbReference type="SMART" id="SM00331">
    <property type="entry name" value="PP2C_SIG"/>
    <property type="match status" value="1"/>
</dbReference>
<reference evidence="3" key="1">
    <citation type="submission" date="2018-01" db="EMBL/GenBank/DDBJ databases">
        <authorList>
            <person name="Li J."/>
        </authorList>
    </citation>
    <scope>NUCLEOTIDE SEQUENCE [LARGE SCALE GENOMIC DNA]</scope>
    <source>
        <strain evidence="3">592</strain>
    </source>
</reference>
<dbReference type="RefSeq" id="WP_108576523.1">
    <property type="nucleotide sequence ID" value="NZ_CP026952.1"/>
</dbReference>
<dbReference type="Gene3D" id="3.60.40.10">
    <property type="entry name" value="PPM-type phosphatase domain"/>
    <property type="match status" value="1"/>
</dbReference>
<dbReference type="InterPro" id="IPR035965">
    <property type="entry name" value="PAS-like_dom_sf"/>
</dbReference>
<dbReference type="InterPro" id="IPR000014">
    <property type="entry name" value="PAS"/>
</dbReference>
<sequence>MSSDRGDFFENAPCGYAELDADGRIIAANGAFLSLVDRARDDVVGKETFASLLSAGGRIYHETHFRPALQMHGEVHEIAVDLVRPDGTKVPALVSANVRGEGRKQTTRLIAFEARDRRTYEQELLRARRAAEEAEARATTLAQTLQSTFVPPTIAPIPGLEVAGAYRPAGDGSVIGGDFYDVFQISTGEWLVALGDVCGKGVDAAVLTAFVRHSIRALAVRHVSPAAVLRDLNTALLAHGSDRFCTVVLLRLLKEDDQWLVTVSSGGHPLPLLIAQEGAVAEIGASGSLIGVLSTPQLDDGRTTVGPGDRVVLFTDGVTEARRGDEPFGLDRLMSLVATDLPSAADTTSAVLDEVLTFQDGQARDDIAIVTVRVLAPGEEPPSDAPAEPEPMGLEAKNQALLALQQAENAAGSDQDPKD</sequence>
<dbReference type="InterPro" id="IPR036457">
    <property type="entry name" value="PPM-type-like_dom_sf"/>
</dbReference>
<dbReference type="Pfam" id="PF07228">
    <property type="entry name" value="SpoIIE"/>
    <property type="match status" value="1"/>
</dbReference>
<dbReference type="InterPro" id="IPR052016">
    <property type="entry name" value="Bact_Sigma-Reg"/>
</dbReference>
<dbReference type="SUPFAM" id="SSF81606">
    <property type="entry name" value="PP2C-like"/>
    <property type="match status" value="1"/>
</dbReference>
<dbReference type="PROSITE" id="PS50112">
    <property type="entry name" value="PAS"/>
    <property type="match status" value="1"/>
</dbReference>
<gene>
    <name evidence="2" type="ORF">C3E78_00760</name>
</gene>
<dbReference type="OrthoDB" id="5241041at2"/>
<dbReference type="PANTHER" id="PTHR43156:SF2">
    <property type="entry name" value="STAGE II SPORULATION PROTEIN E"/>
    <property type="match status" value="1"/>
</dbReference>
<dbReference type="GO" id="GO:0016301">
    <property type="term" value="F:kinase activity"/>
    <property type="evidence" value="ECO:0007669"/>
    <property type="project" value="UniProtKB-KW"/>
</dbReference>